<feature type="non-terminal residue" evidence="9">
    <location>
        <position position="432"/>
    </location>
</feature>
<evidence type="ECO:0000313" key="9">
    <source>
        <dbReference type="EMBL" id="KAG2470122.1"/>
    </source>
</evidence>
<evidence type="ECO:0000256" key="7">
    <source>
        <dbReference type="ARBA" id="ARBA00023136"/>
    </source>
</evidence>
<dbReference type="GO" id="GO:0005737">
    <property type="term" value="C:cytoplasm"/>
    <property type="evidence" value="ECO:0007669"/>
    <property type="project" value="TreeGrafter"/>
</dbReference>
<gene>
    <name evidence="9" type="primary">Galt1_1</name>
    <name evidence="9" type="ORF">GTO96_0023340</name>
</gene>
<dbReference type="GO" id="GO:0016757">
    <property type="term" value="F:glycosyltransferase activity"/>
    <property type="evidence" value="ECO:0007669"/>
    <property type="project" value="UniProtKB-UniRule"/>
</dbReference>
<dbReference type="EC" id="2.4.1.-" evidence="8"/>
<evidence type="ECO:0000256" key="3">
    <source>
        <dbReference type="ARBA" id="ARBA00022676"/>
    </source>
</evidence>
<evidence type="ECO:0000256" key="2">
    <source>
        <dbReference type="ARBA" id="ARBA00007647"/>
    </source>
</evidence>
<accession>A0A8X7XLB5</accession>
<evidence type="ECO:0000313" key="10">
    <source>
        <dbReference type="Proteomes" id="UP000886611"/>
    </source>
</evidence>
<reference evidence="9 10" key="1">
    <citation type="journal article" date="2021" name="Cell">
        <title>Tracing the genetic footprints of vertebrate landing in non-teleost ray-finned fishes.</title>
        <authorList>
            <person name="Bi X."/>
            <person name="Wang K."/>
            <person name="Yang L."/>
            <person name="Pan H."/>
            <person name="Jiang H."/>
            <person name="Wei Q."/>
            <person name="Fang M."/>
            <person name="Yu H."/>
            <person name="Zhu C."/>
            <person name="Cai Y."/>
            <person name="He Y."/>
            <person name="Gan X."/>
            <person name="Zeng H."/>
            <person name="Yu D."/>
            <person name="Zhu Y."/>
            <person name="Jiang H."/>
            <person name="Qiu Q."/>
            <person name="Yang H."/>
            <person name="Zhang Y.E."/>
            <person name="Wang W."/>
            <person name="Zhu M."/>
            <person name="He S."/>
            <person name="Zhang G."/>
        </authorList>
    </citation>
    <scope>NUCLEOTIDE SEQUENCE [LARGE SCALE GENOMIC DNA]</scope>
    <source>
        <strain evidence="9">Bchr_013</strain>
    </source>
</reference>
<sequence length="432" mass="49985">MPGRDLRNALAILVCMVLFFIILGPCNLRQFSQYLSPVPPDDKFILVKDTISQIESARHLQVSAYLDERKGIQVVRIITMFYRKGPNNLLCIFNCKSGLLLISQAVIEQHSDNFGFAFVTADIFCTMSHACKATHVCLRTQEFLLNNLNAIPIQNLQQRNDGFERDLTVCISNLFGDYNNVLQFIQTMEVYKILGIGRVVIYNTSCSHMLEKVLQYYVNEGTLEVIAWPISDFLNPSFGWKFEEHGGDIHYFGQLTTLNDCIYRNMYKSRFLLLNDIDEIIAPYQHTNLKVMMDELEKEQPDTGVFLVENHIYPFNVFDDSGRFNLSLWRQVPGINIMEHIHREPDRKNIANPTKIIINPRKVEQTSVHSVLKSFGNQYRVPFDVCRIVHVRVPLQGHLSKEELIVDTKLWEYHKELVPRVNQVIRESGILN</sequence>
<comment type="similarity">
    <text evidence="2 8">Belongs to the glycosyltransferase 92 family.</text>
</comment>
<dbReference type="AlphaFoldDB" id="A0A8X7XLB5"/>
<evidence type="ECO:0000256" key="5">
    <source>
        <dbReference type="ARBA" id="ARBA00022692"/>
    </source>
</evidence>
<dbReference type="EMBL" id="JAATIS010000147">
    <property type="protein sequence ID" value="KAG2470122.1"/>
    <property type="molecule type" value="Genomic_DNA"/>
</dbReference>
<dbReference type="Pfam" id="PF01697">
    <property type="entry name" value="Glyco_transf_92"/>
    <property type="match status" value="1"/>
</dbReference>
<evidence type="ECO:0000256" key="6">
    <source>
        <dbReference type="ARBA" id="ARBA00022989"/>
    </source>
</evidence>
<evidence type="ECO:0000256" key="8">
    <source>
        <dbReference type="RuleBase" id="RU366017"/>
    </source>
</evidence>
<dbReference type="PANTHER" id="PTHR21461:SF45">
    <property type="entry name" value="GLYCOSYLTRANSFERASE FAMILY 92 PROTEIN"/>
    <property type="match status" value="1"/>
</dbReference>
<proteinExistence type="inferred from homology"/>
<keyword evidence="6" id="KW-1133">Transmembrane helix</keyword>
<dbReference type="GO" id="GO:0016020">
    <property type="term" value="C:membrane"/>
    <property type="evidence" value="ECO:0007669"/>
    <property type="project" value="UniProtKB-SubCell"/>
</dbReference>
<comment type="subcellular location">
    <subcellularLocation>
        <location evidence="1">Membrane</location>
        <topology evidence="1">Single-pass membrane protein</topology>
    </subcellularLocation>
</comment>
<dbReference type="InterPro" id="IPR008166">
    <property type="entry name" value="Glyco_transf_92"/>
</dbReference>
<evidence type="ECO:0000256" key="1">
    <source>
        <dbReference type="ARBA" id="ARBA00004167"/>
    </source>
</evidence>
<comment type="caution">
    <text evidence="9">The sequence shown here is derived from an EMBL/GenBank/DDBJ whole genome shotgun (WGS) entry which is preliminary data.</text>
</comment>
<keyword evidence="7" id="KW-0472">Membrane</keyword>
<dbReference type="PANTHER" id="PTHR21461">
    <property type="entry name" value="GLYCOSYLTRANSFERASE FAMILY 92 PROTEIN"/>
    <property type="match status" value="1"/>
</dbReference>
<evidence type="ECO:0000256" key="4">
    <source>
        <dbReference type="ARBA" id="ARBA00022679"/>
    </source>
</evidence>
<keyword evidence="3 8" id="KW-0328">Glycosyltransferase</keyword>
<keyword evidence="4 8" id="KW-0808">Transferase</keyword>
<dbReference type="Proteomes" id="UP000886611">
    <property type="component" value="Unassembled WGS sequence"/>
</dbReference>
<dbReference type="OrthoDB" id="2526284at2759"/>
<name>A0A8X7XLB5_POLSE</name>
<feature type="non-terminal residue" evidence="9">
    <location>
        <position position="1"/>
    </location>
</feature>
<keyword evidence="10" id="KW-1185">Reference proteome</keyword>
<organism evidence="9 10">
    <name type="scientific">Polypterus senegalus</name>
    <name type="common">Senegal bichir</name>
    <dbReference type="NCBI Taxonomy" id="55291"/>
    <lineage>
        <taxon>Eukaryota</taxon>
        <taxon>Metazoa</taxon>
        <taxon>Chordata</taxon>
        <taxon>Craniata</taxon>
        <taxon>Vertebrata</taxon>
        <taxon>Euteleostomi</taxon>
        <taxon>Actinopterygii</taxon>
        <taxon>Polypteriformes</taxon>
        <taxon>Polypteridae</taxon>
        <taxon>Polypterus</taxon>
    </lineage>
</organism>
<protein>
    <recommendedName>
        <fullName evidence="8">Glycosyltransferase family 92 protein</fullName>
        <ecNumber evidence="8">2.4.1.-</ecNumber>
    </recommendedName>
</protein>
<keyword evidence="5" id="KW-0812">Transmembrane</keyword>